<dbReference type="PATRIC" id="fig|507754.4.peg.1380"/>
<dbReference type="Proteomes" id="UP000050515">
    <property type="component" value="Unassembled WGS sequence"/>
</dbReference>
<protein>
    <submittedName>
        <fullName evidence="1">Uncharacterized protein</fullName>
    </submittedName>
</protein>
<accession>A0A0P9CST9</accession>
<reference evidence="1 2" key="1">
    <citation type="submission" date="2015-09" db="EMBL/GenBank/DDBJ databases">
        <title>Draft genome sequence of Acidiplasma aeolicum DSM 18409.</title>
        <authorList>
            <person name="Hemp J."/>
        </authorList>
    </citation>
    <scope>NUCLEOTIDE SEQUENCE [LARGE SCALE GENOMIC DNA]</scope>
    <source>
        <strain evidence="1 2">V</strain>
    </source>
</reference>
<sequence>EKYSGIEVSSSTFMDLFDYDAEKSEEYLYNWEFRHENDCFILEKNPLRIKVTLTPHDIKAYNENMRSKNKRCKNE</sequence>
<evidence type="ECO:0000313" key="1">
    <source>
        <dbReference type="EMBL" id="KPV42712.1"/>
    </source>
</evidence>
<dbReference type="AlphaFoldDB" id="A0A0P9CST9"/>
<dbReference type="EMBL" id="LJCQ01000465">
    <property type="protein sequence ID" value="KPV42712.1"/>
    <property type="molecule type" value="Genomic_DNA"/>
</dbReference>
<dbReference type="RefSeq" id="WP_169749844.1">
    <property type="nucleotide sequence ID" value="NZ_LJCQ01000465.1"/>
</dbReference>
<name>A0A0P9CST9_9ARCH</name>
<comment type="caution">
    <text evidence="1">The sequence shown here is derived from an EMBL/GenBank/DDBJ whole genome shotgun (WGS) entry which is preliminary data.</text>
</comment>
<proteinExistence type="predicted"/>
<evidence type="ECO:0000313" key="2">
    <source>
        <dbReference type="Proteomes" id="UP000050515"/>
    </source>
</evidence>
<gene>
    <name evidence="1" type="ORF">SE19_09170</name>
</gene>
<feature type="non-terminal residue" evidence="1">
    <location>
        <position position="1"/>
    </location>
</feature>
<organism evidence="1 2">
    <name type="scientific">Acidiplasma aeolicum</name>
    <dbReference type="NCBI Taxonomy" id="507754"/>
    <lineage>
        <taxon>Archaea</taxon>
        <taxon>Methanobacteriati</taxon>
        <taxon>Thermoplasmatota</taxon>
        <taxon>Thermoplasmata</taxon>
        <taxon>Thermoplasmatales</taxon>
        <taxon>Ferroplasmaceae</taxon>
        <taxon>Acidiplasma</taxon>
    </lineage>
</organism>